<keyword evidence="2" id="KW-1185">Reference proteome</keyword>
<name>A0A3R7GL23_CLOSI</name>
<dbReference type="EMBL" id="NIRI02000076">
    <property type="protein sequence ID" value="KAG5441862.1"/>
    <property type="molecule type" value="Genomic_DNA"/>
</dbReference>
<proteinExistence type="predicted"/>
<sequence>MFRCCTTLKKLVSGQAKTFGDLLSGAGLTVNEDNSSVASFFLGFSHVAAEFHTDPALPPAVGCCFSQKAYPTQDWPGIRDACRSGIKPRSDWLKIWTQQPIMTQYWPIAGCHPRKIGQEFGTLAGPASSPDLIGRKSVPNSQS</sequence>
<dbReference type="OrthoDB" id="10468229at2759"/>
<evidence type="ECO:0000313" key="2">
    <source>
        <dbReference type="Proteomes" id="UP000286415"/>
    </source>
</evidence>
<evidence type="ECO:0000313" key="1">
    <source>
        <dbReference type="EMBL" id="KAG5441862.1"/>
    </source>
</evidence>
<gene>
    <name evidence="1" type="ORF">CSKR_106308</name>
</gene>
<dbReference type="Proteomes" id="UP000286415">
    <property type="component" value="Unassembled WGS sequence"/>
</dbReference>
<dbReference type="InParanoid" id="A0A3R7GL23"/>
<dbReference type="AlphaFoldDB" id="A0A3R7GL23"/>
<organism evidence="1 2">
    <name type="scientific">Clonorchis sinensis</name>
    <name type="common">Chinese liver fluke</name>
    <dbReference type="NCBI Taxonomy" id="79923"/>
    <lineage>
        <taxon>Eukaryota</taxon>
        <taxon>Metazoa</taxon>
        <taxon>Spiralia</taxon>
        <taxon>Lophotrochozoa</taxon>
        <taxon>Platyhelminthes</taxon>
        <taxon>Trematoda</taxon>
        <taxon>Digenea</taxon>
        <taxon>Opisthorchiida</taxon>
        <taxon>Opisthorchiata</taxon>
        <taxon>Opisthorchiidae</taxon>
        <taxon>Clonorchis</taxon>
    </lineage>
</organism>
<comment type="caution">
    <text evidence="1">The sequence shown here is derived from an EMBL/GenBank/DDBJ whole genome shotgun (WGS) entry which is preliminary data.</text>
</comment>
<reference evidence="1 2" key="1">
    <citation type="journal article" date="2018" name="Biotechnol. Adv.">
        <title>Improved genomic resources and new bioinformatic workflow for the carcinogenic parasite Clonorchis sinensis: Biotechnological implications.</title>
        <authorList>
            <person name="Wang D."/>
            <person name="Korhonen P.K."/>
            <person name="Gasser R.B."/>
            <person name="Young N.D."/>
        </authorList>
    </citation>
    <scope>NUCLEOTIDE SEQUENCE [LARGE SCALE GENOMIC DNA]</scope>
    <source>
        <strain evidence="1">Cs-k2</strain>
    </source>
</reference>
<protein>
    <submittedName>
        <fullName evidence="1">Uncharacterized protein</fullName>
    </submittedName>
</protein>
<accession>A0A3R7GL23</accession>
<reference evidence="1 2" key="2">
    <citation type="journal article" date="2021" name="Genomics">
        <title>High-quality reference genome for Clonorchis sinensis.</title>
        <authorList>
            <person name="Young N.D."/>
            <person name="Stroehlein A.J."/>
            <person name="Kinkar L."/>
            <person name="Wang T."/>
            <person name="Sohn W.M."/>
            <person name="Chang B.C.H."/>
            <person name="Kaur P."/>
            <person name="Weisz D."/>
            <person name="Dudchenko O."/>
            <person name="Aiden E.L."/>
            <person name="Korhonen P.K."/>
            <person name="Gasser R.B."/>
        </authorList>
    </citation>
    <scope>NUCLEOTIDE SEQUENCE [LARGE SCALE GENOMIC DNA]</scope>
    <source>
        <strain evidence="1">Cs-k2</strain>
    </source>
</reference>